<dbReference type="Pfam" id="PF02779">
    <property type="entry name" value="Transket_pyr"/>
    <property type="match status" value="1"/>
</dbReference>
<gene>
    <name evidence="15" type="ORF">Zmor_024911</name>
</gene>
<organism evidence="15 16">
    <name type="scientific">Zophobas morio</name>
    <dbReference type="NCBI Taxonomy" id="2755281"/>
    <lineage>
        <taxon>Eukaryota</taxon>
        <taxon>Metazoa</taxon>
        <taxon>Ecdysozoa</taxon>
        <taxon>Arthropoda</taxon>
        <taxon>Hexapoda</taxon>
        <taxon>Insecta</taxon>
        <taxon>Pterygota</taxon>
        <taxon>Neoptera</taxon>
        <taxon>Endopterygota</taxon>
        <taxon>Coleoptera</taxon>
        <taxon>Polyphaga</taxon>
        <taxon>Cucujiformia</taxon>
        <taxon>Tenebrionidae</taxon>
        <taxon>Zophobas</taxon>
    </lineage>
</organism>
<evidence type="ECO:0000256" key="10">
    <source>
        <dbReference type="ARBA" id="ARBA00023052"/>
    </source>
</evidence>
<dbReference type="Proteomes" id="UP001168821">
    <property type="component" value="Unassembled WGS sequence"/>
</dbReference>
<dbReference type="EC" id="1.2.4.2" evidence="5"/>
<dbReference type="GO" id="GO:0046872">
    <property type="term" value="F:metal ion binding"/>
    <property type="evidence" value="ECO:0007669"/>
    <property type="project" value="UniProtKB-KW"/>
</dbReference>
<feature type="domain" description="Transketolase-like pyrimidine-binding" evidence="14">
    <location>
        <begin position="7"/>
        <end position="220"/>
    </location>
</feature>
<keyword evidence="9" id="KW-0560">Oxidoreductase</keyword>
<keyword evidence="16" id="KW-1185">Reference proteome</keyword>
<dbReference type="GO" id="GO:0005739">
    <property type="term" value="C:mitochondrion"/>
    <property type="evidence" value="ECO:0007669"/>
    <property type="project" value="UniProtKB-SubCell"/>
</dbReference>
<dbReference type="SUPFAM" id="SSF52518">
    <property type="entry name" value="Thiamin diphosphate-binding fold (THDP-binding)"/>
    <property type="match status" value="1"/>
</dbReference>
<evidence type="ECO:0000259" key="14">
    <source>
        <dbReference type="SMART" id="SM00861"/>
    </source>
</evidence>
<evidence type="ECO:0000256" key="13">
    <source>
        <dbReference type="ARBA" id="ARBA00030680"/>
    </source>
</evidence>
<evidence type="ECO:0000256" key="9">
    <source>
        <dbReference type="ARBA" id="ARBA00023002"/>
    </source>
</evidence>
<keyword evidence="8" id="KW-0809">Transit peptide</keyword>
<comment type="caution">
    <text evidence="15">The sequence shown here is derived from an EMBL/GenBank/DDBJ whole genome shotgun (WGS) entry which is preliminary data.</text>
</comment>
<comment type="similarity">
    <text evidence="4">Belongs to the alpha-ketoglutarate dehydrogenase family.</text>
</comment>
<evidence type="ECO:0000256" key="2">
    <source>
        <dbReference type="ARBA" id="ARBA00001964"/>
    </source>
</evidence>
<evidence type="ECO:0000256" key="4">
    <source>
        <dbReference type="ARBA" id="ARBA00006936"/>
    </source>
</evidence>
<sequence>SVEQRLADWSLGEAFAIGSLVKEGFPVRLSGEDVERGTFSHRHHIIHHQKIDQVTYKALGDVYPNQATYDVCNSALSEFGVLGFEIGYAQANPNCLVLWEAQFGDFFNGAQIMFDQYLCSGETKWSRQNGIVILLPHGFEGMGSEHSSARIERFLQMCDDDPDVIPPFTLDFGIRQLHGCNWIVANCSTPGNMCHILRRQMYLPFRKPLIIFTPKSLLRLPACRSPFDEIKEGTEFRRVIPEEGEASKQPENVKKLMFCSGKVYYDIVAERGESKLQKEIAVSRVEQFSPFPYDLVKAECEKYAKAKLVWAQEEPKNSGGYSYVHDRLRTLVQGSRPVIYNGRPPAASPATGIKAQHIKEVEQLKKDFMTI</sequence>
<keyword evidence="10" id="KW-0786">Thiamine pyrophosphate</keyword>
<evidence type="ECO:0000256" key="3">
    <source>
        <dbReference type="ARBA" id="ARBA00004173"/>
    </source>
</evidence>
<dbReference type="InterPro" id="IPR031717">
    <property type="entry name" value="ODO-1/KGD_C"/>
</dbReference>
<keyword evidence="7" id="KW-0460">Magnesium</keyword>
<keyword evidence="11" id="KW-0496">Mitochondrion</keyword>
<dbReference type="InterPro" id="IPR029061">
    <property type="entry name" value="THDP-binding"/>
</dbReference>
<comment type="cofactor">
    <cofactor evidence="1">
        <name>Mg(2+)</name>
        <dbReference type="ChEBI" id="CHEBI:18420"/>
    </cofactor>
</comment>
<dbReference type="EMBL" id="JALNTZ010000008">
    <property type="protein sequence ID" value="KAJ3642095.1"/>
    <property type="molecule type" value="Genomic_DNA"/>
</dbReference>
<dbReference type="GO" id="GO:0006096">
    <property type="term" value="P:glycolytic process"/>
    <property type="evidence" value="ECO:0007669"/>
    <property type="project" value="UniProtKB-KW"/>
</dbReference>
<keyword evidence="6" id="KW-0479">Metal-binding</keyword>
<dbReference type="AlphaFoldDB" id="A0AA38M347"/>
<dbReference type="InterPro" id="IPR011603">
    <property type="entry name" value="2oxoglutarate_DH_E1"/>
</dbReference>
<dbReference type="GO" id="GO:0030976">
    <property type="term" value="F:thiamine pyrophosphate binding"/>
    <property type="evidence" value="ECO:0007669"/>
    <property type="project" value="InterPro"/>
</dbReference>
<dbReference type="FunFam" id="3.40.50.11610:FF:000003">
    <property type="entry name" value="2-oxoglutarate dehydrogenase, isoform X4"/>
    <property type="match status" value="1"/>
</dbReference>
<evidence type="ECO:0000256" key="12">
    <source>
        <dbReference type="ARBA" id="ARBA00023152"/>
    </source>
</evidence>
<dbReference type="InterPro" id="IPR005475">
    <property type="entry name" value="Transketolase-like_Pyr-bd"/>
</dbReference>
<evidence type="ECO:0000256" key="5">
    <source>
        <dbReference type="ARBA" id="ARBA00012280"/>
    </source>
</evidence>
<comment type="subcellular location">
    <subcellularLocation>
        <location evidence="3">Mitochondrion</location>
    </subcellularLocation>
</comment>
<dbReference type="Gene3D" id="3.40.50.12470">
    <property type="match status" value="1"/>
</dbReference>
<dbReference type="SMART" id="SM00861">
    <property type="entry name" value="Transket_pyr"/>
    <property type="match status" value="1"/>
</dbReference>
<evidence type="ECO:0000256" key="8">
    <source>
        <dbReference type="ARBA" id="ARBA00022946"/>
    </source>
</evidence>
<dbReference type="Pfam" id="PF16870">
    <property type="entry name" value="OxoGdeHyase_C"/>
    <property type="match status" value="1"/>
</dbReference>
<comment type="cofactor">
    <cofactor evidence="2">
        <name>thiamine diphosphate</name>
        <dbReference type="ChEBI" id="CHEBI:58937"/>
    </cofactor>
</comment>
<accession>A0AA38M347</accession>
<dbReference type="PANTHER" id="PTHR23152">
    <property type="entry name" value="2-OXOGLUTARATE DEHYDROGENASE"/>
    <property type="match status" value="1"/>
</dbReference>
<proteinExistence type="inferred from homology"/>
<evidence type="ECO:0000313" key="16">
    <source>
        <dbReference type="Proteomes" id="UP001168821"/>
    </source>
</evidence>
<evidence type="ECO:0000256" key="1">
    <source>
        <dbReference type="ARBA" id="ARBA00001946"/>
    </source>
</evidence>
<dbReference type="GO" id="GO:0006099">
    <property type="term" value="P:tricarboxylic acid cycle"/>
    <property type="evidence" value="ECO:0007669"/>
    <property type="project" value="TreeGrafter"/>
</dbReference>
<evidence type="ECO:0000313" key="15">
    <source>
        <dbReference type="EMBL" id="KAJ3642095.1"/>
    </source>
</evidence>
<reference evidence="15" key="1">
    <citation type="journal article" date="2023" name="G3 (Bethesda)">
        <title>Whole genome assemblies of Zophobas morio and Tenebrio molitor.</title>
        <authorList>
            <person name="Kaur S."/>
            <person name="Stinson S.A."/>
            <person name="diCenzo G.C."/>
        </authorList>
    </citation>
    <scope>NUCLEOTIDE SEQUENCE</scope>
    <source>
        <strain evidence="15">QUZm001</strain>
    </source>
</reference>
<name>A0AA38M347_9CUCU</name>
<dbReference type="Gene3D" id="3.40.50.11610">
    <property type="entry name" value="Multifunctional 2-oxoglutarate metabolism enzyme, C-terminal domain"/>
    <property type="match status" value="1"/>
</dbReference>
<dbReference type="InterPro" id="IPR042179">
    <property type="entry name" value="KGD_C_sf"/>
</dbReference>
<protein>
    <recommendedName>
        <fullName evidence="5">oxoglutarate dehydrogenase (succinyl-transferring)</fullName>
        <ecNumber evidence="5">1.2.4.2</ecNumber>
    </recommendedName>
    <alternativeName>
        <fullName evidence="13">Alpha-ketoglutarate dehydrogenase</fullName>
    </alternativeName>
</protein>
<evidence type="ECO:0000256" key="7">
    <source>
        <dbReference type="ARBA" id="ARBA00022842"/>
    </source>
</evidence>
<feature type="non-terminal residue" evidence="15">
    <location>
        <position position="371"/>
    </location>
</feature>
<dbReference type="GO" id="GO:0004591">
    <property type="term" value="F:oxoglutarate dehydrogenase (succinyl-transferring) activity"/>
    <property type="evidence" value="ECO:0007669"/>
    <property type="project" value="UniProtKB-EC"/>
</dbReference>
<dbReference type="FunFam" id="3.40.50.12470:FF:000007">
    <property type="entry name" value="2-oxoglutarate dehydrogenase e1 mitochondrial"/>
    <property type="match status" value="1"/>
</dbReference>
<dbReference type="GO" id="GO:0045252">
    <property type="term" value="C:oxoglutarate dehydrogenase complex"/>
    <property type="evidence" value="ECO:0007669"/>
    <property type="project" value="TreeGrafter"/>
</dbReference>
<evidence type="ECO:0000256" key="6">
    <source>
        <dbReference type="ARBA" id="ARBA00022723"/>
    </source>
</evidence>
<dbReference type="PANTHER" id="PTHR23152:SF4">
    <property type="entry name" value="2-OXOADIPATE DEHYDROGENASE COMPLEX COMPONENT E1"/>
    <property type="match status" value="1"/>
</dbReference>
<evidence type="ECO:0000256" key="11">
    <source>
        <dbReference type="ARBA" id="ARBA00023128"/>
    </source>
</evidence>
<keyword evidence="12" id="KW-0324">Glycolysis</keyword>